<keyword evidence="3 5" id="KW-0732">Signal</keyword>
<dbReference type="GO" id="GO:0030313">
    <property type="term" value="C:cell envelope"/>
    <property type="evidence" value="ECO:0007669"/>
    <property type="project" value="UniProtKB-SubCell"/>
</dbReference>
<dbReference type="InterPro" id="IPR018313">
    <property type="entry name" value="SBP_3_CS"/>
</dbReference>
<feature type="domain" description="Solute-binding protein family 3/N-terminal" evidence="6">
    <location>
        <begin position="38"/>
        <end position="259"/>
    </location>
</feature>
<dbReference type="PANTHER" id="PTHR35936">
    <property type="entry name" value="MEMBRANE-BOUND LYTIC MUREIN TRANSGLYCOSYLASE F"/>
    <property type="match status" value="1"/>
</dbReference>
<comment type="subcellular location">
    <subcellularLocation>
        <location evidence="1">Cell envelope</location>
    </subcellularLocation>
</comment>
<evidence type="ECO:0000313" key="9">
    <source>
        <dbReference type="Proteomes" id="UP000295722"/>
    </source>
</evidence>
<evidence type="ECO:0000256" key="5">
    <source>
        <dbReference type="SAM" id="SignalP"/>
    </source>
</evidence>
<dbReference type="GO" id="GO:0015276">
    <property type="term" value="F:ligand-gated monoatomic ion channel activity"/>
    <property type="evidence" value="ECO:0007669"/>
    <property type="project" value="InterPro"/>
</dbReference>
<comment type="caution">
    <text evidence="8">The sequence shown here is derived from an EMBL/GenBank/DDBJ whole genome shotgun (WGS) entry which is preliminary data.</text>
</comment>
<evidence type="ECO:0000259" key="7">
    <source>
        <dbReference type="SMART" id="SM00079"/>
    </source>
</evidence>
<evidence type="ECO:0000256" key="4">
    <source>
        <dbReference type="RuleBase" id="RU003744"/>
    </source>
</evidence>
<feature type="signal peptide" evidence="5">
    <location>
        <begin position="1"/>
        <end position="26"/>
    </location>
</feature>
<dbReference type="GO" id="GO:0016020">
    <property type="term" value="C:membrane"/>
    <property type="evidence" value="ECO:0007669"/>
    <property type="project" value="InterPro"/>
</dbReference>
<dbReference type="PROSITE" id="PS01039">
    <property type="entry name" value="SBP_BACTERIAL_3"/>
    <property type="match status" value="1"/>
</dbReference>
<evidence type="ECO:0000256" key="3">
    <source>
        <dbReference type="ARBA" id="ARBA00022729"/>
    </source>
</evidence>
<dbReference type="InterPro" id="IPR001638">
    <property type="entry name" value="Solute-binding_3/MltF_N"/>
</dbReference>
<dbReference type="OrthoDB" id="368476at2"/>
<feature type="domain" description="Ionotropic glutamate receptor C-terminal" evidence="7">
    <location>
        <begin position="38"/>
        <end position="258"/>
    </location>
</feature>
<sequence>MKSFKPLFTSALVTALLGVTTASVHAADLLDTVKQAGVLKVALEGTYPPFDYRNSDGQLEGFDVDVAKAVAARLGVKPQFVTTEWSGILAGLQAGKFDVIVNQVAITPARKQALDFSQPYVYSGAQLLQREKDSRAFKSLDDLKGHKVGVVLGSNYAELVKAVPAVGAQTYPGDAEMLGDLATGRIDAVVNDHLMLPYLIKNSHLPLRTGNMIPGADTQMGIPFRKGNPRFEKAIDDALAAMREDGTLKKISMQWFGTDTTTPNVH</sequence>
<evidence type="ECO:0000256" key="2">
    <source>
        <dbReference type="ARBA" id="ARBA00010333"/>
    </source>
</evidence>
<proteinExistence type="inferred from homology"/>
<dbReference type="EMBL" id="SMRP01000024">
    <property type="protein sequence ID" value="TDG19127.1"/>
    <property type="molecule type" value="Genomic_DNA"/>
</dbReference>
<dbReference type="AlphaFoldDB" id="A0A4R5M1I9"/>
<dbReference type="Pfam" id="PF00497">
    <property type="entry name" value="SBP_bac_3"/>
    <property type="match status" value="1"/>
</dbReference>
<dbReference type="SMART" id="SM00079">
    <property type="entry name" value="PBPe"/>
    <property type="match status" value="1"/>
</dbReference>
<dbReference type="RefSeq" id="WP_133198790.1">
    <property type="nucleotide sequence ID" value="NZ_JBHUCW010000057.1"/>
</dbReference>
<dbReference type="SUPFAM" id="SSF53850">
    <property type="entry name" value="Periplasmic binding protein-like II"/>
    <property type="match status" value="1"/>
</dbReference>
<comment type="similarity">
    <text evidence="2 4">Belongs to the bacterial solute-binding protein 3 family.</text>
</comment>
<accession>A0A4R5M1I9</accession>
<reference evidence="8 9" key="1">
    <citation type="submission" date="2019-03" db="EMBL/GenBank/DDBJ databases">
        <title>Paraburkholderia sp. 4M-K11, isolated from subtropical forest soil.</title>
        <authorList>
            <person name="Gao Z.-H."/>
            <person name="Qiu L.-H."/>
        </authorList>
    </citation>
    <scope>NUCLEOTIDE SEQUENCE [LARGE SCALE GENOMIC DNA]</scope>
    <source>
        <strain evidence="8 9">4M-K11</strain>
    </source>
</reference>
<keyword evidence="9" id="KW-1185">Reference proteome</keyword>
<protein>
    <submittedName>
        <fullName evidence="8">Transporter substrate-binding domain-containing protein</fullName>
    </submittedName>
</protein>
<organism evidence="8 9">
    <name type="scientific">Paraburkholderia silviterrae</name>
    <dbReference type="NCBI Taxonomy" id="2528715"/>
    <lineage>
        <taxon>Bacteria</taxon>
        <taxon>Pseudomonadati</taxon>
        <taxon>Pseudomonadota</taxon>
        <taxon>Betaproteobacteria</taxon>
        <taxon>Burkholderiales</taxon>
        <taxon>Burkholderiaceae</taxon>
        <taxon>Paraburkholderia</taxon>
    </lineage>
</organism>
<dbReference type="PANTHER" id="PTHR35936:SF35">
    <property type="entry name" value="L-CYSTINE-BINDING PROTEIN TCYJ"/>
    <property type="match status" value="1"/>
</dbReference>
<evidence type="ECO:0000259" key="6">
    <source>
        <dbReference type="SMART" id="SM00062"/>
    </source>
</evidence>
<feature type="chain" id="PRO_5020730096" evidence="5">
    <location>
        <begin position="27"/>
        <end position="266"/>
    </location>
</feature>
<gene>
    <name evidence="8" type="ORF">EYW47_31875</name>
</gene>
<evidence type="ECO:0000256" key="1">
    <source>
        <dbReference type="ARBA" id="ARBA00004196"/>
    </source>
</evidence>
<name>A0A4R5M1I9_9BURK</name>
<evidence type="ECO:0000313" key="8">
    <source>
        <dbReference type="EMBL" id="TDG19127.1"/>
    </source>
</evidence>
<dbReference type="Proteomes" id="UP000295722">
    <property type="component" value="Unassembled WGS sequence"/>
</dbReference>
<dbReference type="Gene3D" id="3.40.190.10">
    <property type="entry name" value="Periplasmic binding protein-like II"/>
    <property type="match status" value="2"/>
</dbReference>
<dbReference type="InterPro" id="IPR001320">
    <property type="entry name" value="Iontro_rcpt_C"/>
</dbReference>
<dbReference type="SMART" id="SM00062">
    <property type="entry name" value="PBPb"/>
    <property type="match status" value="1"/>
</dbReference>